<accession>A0AA36DJE2</accession>
<protein>
    <submittedName>
        <fullName evidence="1">Uncharacterized protein</fullName>
    </submittedName>
</protein>
<dbReference type="AlphaFoldDB" id="A0AA36DJE2"/>
<dbReference type="EMBL" id="CATQJL010000001">
    <property type="protein sequence ID" value="CAJ0588693.1"/>
    <property type="molecule type" value="Genomic_DNA"/>
</dbReference>
<dbReference type="Proteomes" id="UP001176961">
    <property type="component" value="Unassembled WGS sequence"/>
</dbReference>
<comment type="caution">
    <text evidence="1">The sequence shown here is derived from an EMBL/GenBank/DDBJ whole genome shotgun (WGS) entry which is preliminary data.</text>
</comment>
<organism evidence="1 2">
    <name type="scientific">Cylicocyclus nassatus</name>
    <name type="common">Nematode worm</name>
    <dbReference type="NCBI Taxonomy" id="53992"/>
    <lineage>
        <taxon>Eukaryota</taxon>
        <taxon>Metazoa</taxon>
        <taxon>Ecdysozoa</taxon>
        <taxon>Nematoda</taxon>
        <taxon>Chromadorea</taxon>
        <taxon>Rhabditida</taxon>
        <taxon>Rhabditina</taxon>
        <taxon>Rhabditomorpha</taxon>
        <taxon>Strongyloidea</taxon>
        <taxon>Strongylidae</taxon>
        <taxon>Cylicocyclus</taxon>
    </lineage>
</organism>
<keyword evidence="2" id="KW-1185">Reference proteome</keyword>
<sequence length="148" mass="17159">MIELDLWDRYWSLDSAGIEEYTGSKYSEKAKINEKVLQYFHDTIEKRNDGYYVRLPLEETCDQLPTNKAIAYRRLASVMKMLHANSELLQQYHSIFQEQLEAGILEEVVNTVPEYRTTGVTDAYPGEPRVVHAKDRMTEDPAVDGRPD</sequence>
<name>A0AA36DJE2_CYLNA</name>
<gene>
    <name evidence="1" type="ORF">CYNAS_LOCUS676</name>
</gene>
<evidence type="ECO:0000313" key="2">
    <source>
        <dbReference type="Proteomes" id="UP001176961"/>
    </source>
</evidence>
<proteinExistence type="predicted"/>
<evidence type="ECO:0000313" key="1">
    <source>
        <dbReference type="EMBL" id="CAJ0588693.1"/>
    </source>
</evidence>
<reference evidence="1" key="1">
    <citation type="submission" date="2023-07" db="EMBL/GenBank/DDBJ databases">
        <authorList>
            <consortium name="CYATHOMIX"/>
        </authorList>
    </citation>
    <scope>NUCLEOTIDE SEQUENCE</scope>
    <source>
        <strain evidence="1">N/A</strain>
    </source>
</reference>